<reference evidence="1 2" key="1">
    <citation type="journal article" date="2017" name="Nat. Microbiol.">
        <title>Natural product diversity associated with the nematode symbionts Photorhabdus and Xenorhabdus.</title>
        <authorList>
            <person name="Tobias N.J."/>
            <person name="Wolff H."/>
            <person name="Djahanschiri B."/>
            <person name="Grundmann F."/>
            <person name="Kronenwerth M."/>
            <person name="Shi Y.M."/>
            <person name="Simonyi S."/>
            <person name="Grun P."/>
            <person name="Shapiro-Ilan D."/>
            <person name="Pidot S.J."/>
            <person name="Stinear T.P."/>
            <person name="Ebersberger I."/>
            <person name="Bode H.B."/>
        </authorList>
    </citation>
    <scope>NUCLEOTIDE SEQUENCE [LARGE SCALE GENOMIC DNA]</scope>
    <source>
        <strain evidence="1 2">DSM 16342</strain>
    </source>
</reference>
<comment type="caution">
    <text evidence="1">The sequence shown here is derived from an EMBL/GenBank/DDBJ whole genome shotgun (WGS) entry which is preliminary data.</text>
</comment>
<proteinExistence type="predicted"/>
<evidence type="ECO:0000313" key="2">
    <source>
        <dbReference type="Proteomes" id="UP000225833"/>
    </source>
</evidence>
<evidence type="ECO:0000313" key="1">
    <source>
        <dbReference type="EMBL" id="PHM28052.1"/>
    </source>
</evidence>
<accession>A0A2D0J1R0</accession>
<gene>
    <name evidence="1" type="ORF">Xbud_01781</name>
</gene>
<organism evidence="1 2">
    <name type="scientific">Xenorhabdus budapestensis</name>
    <dbReference type="NCBI Taxonomy" id="290110"/>
    <lineage>
        <taxon>Bacteria</taxon>
        <taxon>Pseudomonadati</taxon>
        <taxon>Pseudomonadota</taxon>
        <taxon>Gammaproteobacteria</taxon>
        <taxon>Enterobacterales</taxon>
        <taxon>Morganellaceae</taxon>
        <taxon>Xenorhabdus</taxon>
    </lineage>
</organism>
<dbReference type="AlphaFoldDB" id="A0A2D0J1R0"/>
<sequence length="55" mass="6590">MQFSRKKMYLLGESKRDTYYHNENHHINNKKSSPYFMGISPNSLHDAQNIYKITL</sequence>
<name>A0A2D0J1R0_XENBU</name>
<dbReference type="Proteomes" id="UP000225833">
    <property type="component" value="Unassembled WGS sequence"/>
</dbReference>
<dbReference type="EMBL" id="NIBS01000007">
    <property type="protein sequence ID" value="PHM28052.1"/>
    <property type="molecule type" value="Genomic_DNA"/>
</dbReference>
<protein>
    <submittedName>
        <fullName evidence="1">Uncharacterized protein</fullName>
    </submittedName>
</protein>